<dbReference type="PANTHER" id="PTHR36142">
    <property type="entry name" value="METALLO-HYDROLASE/OXIDOREDUCTASE SUPERFAMILY PROTEIN"/>
    <property type="match status" value="1"/>
</dbReference>
<dbReference type="Proteomes" id="UP000297716">
    <property type="component" value="Unassembled WGS sequence"/>
</dbReference>
<evidence type="ECO:0000313" key="2">
    <source>
        <dbReference type="EMBL" id="TGJ85848.1"/>
    </source>
</evidence>
<dbReference type="EMBL" id="SKBN01000038">
    <property type="protein sequence ID" value="TGJ85848.1"/>
    <property type="molecule type" value="Genomic_DNA"/>
</dbReference>
<evidence type="ECO:0000256" key="1">
    <source>
        <dbReference type="SAM" id="MobiDB-lite"/>
    </source>
</evidence>
<organism evidence="2 3">
    <name type="scientific">Xylaria hypoxylon</name>
    <dbReference type="NCBI Taxonomy" id="37992"/>
    <lineage>
        <taxon>Eukaryota</taxon>
        <taxon>Fungi</taxon>
        <taxon>Dikarya</taxon>
        <taxon>Ascomycota</taxon>
        <taxon>Pezizomycotina</taxon>
        <taxon>Sordariomycetes</taxon>
        <taxon>Xylariomycetidae</taxon>
        <taxon>Xylariales</taxon>
        <taxon>Xylariaceae</taxon>
        <taxon>Xylaria</taxon>
    </lineage>
</organism>
<evidence type="ECO:0000313" key="3">
    <source>
        <dbReference type="Proteomes" id="UP000297716"/>
    </source>
</evidence>
<feature type="compositionally biased region" description="Polar residues" evidence="1">
    <location>
        <begin position="7"/>
        <end position="20"/>
    </location>
</feature>
<comment type="caution">
    <text evidence="2">The sequence shown here is derived from an EMBL/GenBank/DDBJ whole genome shotgun (WGS) entry which is preliminary data.</text>
</comment>
<dbReference type="STRING" id="37992.A0A4Z0Z0W7"/>
<reference evidence="2 3" key="1">
    <citation type="submission" date="2019-03" db="EMBL/GenBank/DDBJ databases">
        <title>Draft genome sequence of Xylaria hypoxylon DSM 108379, a ubiquitous saprotrophic-parasitic fungi on hardwood.</title>
        <authorList>
            <person name="Buettner E."/>
            <person name="Leonhardt S."/>
            <person name="Gebauer A.M."/>
            <person name="Liers C."/>
            <person name="Hofrichter M."/>
            <person name="Kellner H."/>
        </authorList>
    </citation>
    <scope>NUCLEOTIDE SEQUENCE [LARGE SCALE GENOMIC DNA]</scope>
    <source>
        <strain evidence="2 3">DSM 108379</strain>
    </source>
</reference>
<dbReference type="PANTHER" id="PTHR36142:SF2">
    <property type="entry name" value="METALLO-HYDROLASE_OXIDOREDUCTASE SUPERFAMILY PROTEIN"/>
    <property type="match status" value="1"/>
</dbReference>
<proteinExistence type="predicted"/>
<dbReference type="InterPro" id="IPR036866">
    <property type="entry name" value="RibonucZ/Hydroxyglut_hydro"/>
</dbReference>
<sequence length="364" mass="39370">MPPTQPPQSDGRQEASTTPTTLHISDRAALAAAWRSPYPILTHLNADTTWLLHIPYPEGVARPPGRSRFNVLLDPWLQGPQSDGGRWFSIQWHVVAPSVQTIKELNALLGELENAIAPHEAGTVEQGAETDSYIDVVAISHEFTDHCHEATLRELPSDTPILAPDKAAKLIQSWNHFDAVIEMPPFSAAETIDWRKALSCTPLPPWVGVGRVVTPGNALYYHAALIVAWTGSAAGEEANSIIYSPHGIQPGALSGIRSTGLRTRALLHGLDDVQLWMTKQLNLGAVNGVAAARECGAKYWVATHDEVKKGGGFISLLIRRTSWSVAEAVKKEGEKGTAKEIENDKQVAGYEFVELGSGDGLVLA</sequence>
<keyword evidence="3" id="KW-1185">Reference proteome</keyword>
<protein>
    <recommendedName>
        <fullName evidence="4">Metallo-beta-lactamase domain-containing protein</fullName>
    </recommendedName>
</protein>
<feature type="region of interest" description="Disordered" evidence="1">
    <location>
        <begin position="1"/>
        <end position="20"/>
    </location>
</feature>
<dbReference type="AlphaFoldDB" id="A0A4Z0Z0W7"/>
<name>A0A4Z0Z0W7_9PEZI</name>
<gene>
    <name evidence="2" type="ORF">E0Z10_g2931</name>
</gene>
<evidence type="ECO:0008006" key="4">
    <source>
        <dbReference type="Google" id="ProtNLM"/>
    </source>
</evidence>
<accession>A0A4Z0Z0W7</accession>
<dbReference type="Gene3D" id="3.60.15.10">
    <property type="entry name" value="Ribonuclease Z/Hydroxyacylglutathione hydrolase-like"/>
    <property type="match status" value="1"/>
</dbReference>
<dbReference type="OrthoDB" id="9971601at2759"/>